<comment type="caution">
    <text evidence="1">The sequence shown here is derived from an EMBL/GenBank/DDBJ whole genome shotgun (WGS) entry which is preliminary data.</text>
</comment>
<dbReference type="AlphaFoldDB" id="J9E537"/>
<accession>J9E537</accession>
<protein>
    <submittedName>
        <fullName evidence="1">Uncharacterized protein</fullName>
    </submittedName>
</protein>
<feature type="non-terminal residue" evidence="1">
    <location>
        <position position="52"/>
    </location>
</feature>
<gene>
    <name evidence="1" type="ORF">WUBG_17046</name>
</gene>
<organism evidence="1 2">
    <name type="scientific">Wuchereria bancrofti</name>
    <dbReference type="NCBI Taxonomy" id="6293"/>
    <lineage>
        <taxon>Eukaryota</taxon>
        <taxon>Metazoa</taxon>
        <taxon>Ecdysozoa</taxon>
        <taxon>Nematoda</taxon>
        <taxon>Chromadorea</taxon>
        <taxon>Rhabditida</taxon>
        <taxon>Spirurina</taxon>
        <taxon>Spiruromorpha</taxon>
        <taxon>Filarioidea</taxon>
        <taxon>Onchocercidae</taxon>
        <taxon>Wuchereria</taxon>
    </lineage>
</organism>
<reference evidence="2" key="1">
    <citation type="submission" date="2012-08" db="EMBL/GenBank/DDBJ databases">
        <title>The Genome Sequence of Wuchereria bancrofti.</title>
        <authorList>
            <person name="Nutman T.B."/>
            <person name="Fink D.L."/>
            <person name="Russ C."/>
            <person name="Young S."/>
            <person name="Zeng Q."/>
            <person name="Koehrsen M."/>
            <person name="Alvarado L."/>
            <person name="Berlin A."/>
            <person name="Chapman S.B."/>
            <person name="Chen Z."/>
            <person name="Freedman E."/>
            <person name="Gellesch M."/>
            <person name="Goldberg J."/>
            <person name="Griggs A."/>
            <person name="Gujja S."/>
            <person name="Heilman E.R."/>
            <person name="Heiman D."/>
            <person name="Hepburn T."/>
            <person name="Howarth C."/>
            <person name="Jen D."/>
            <person name="Larson L."/>
            <person name="Lewis B."/>
            <person name="Mehta T."/>
            <person name="Park D."/>
            <person name="Pearson M."/>
            <person name="Roberts A."/>
            <person name="Saif S."/>
            <person name="Shea T."/>
            <person name="Shenoy N."/>
            <person name="Sisk P."/>
            <person name="Stolte C."/>
            <person name="Sykes S."/>
            <person name="Walk T."/>
            <person name="White J."/>
            <person name="Yandava C."/>
            <person name="Haas B."/>
            <person name="Henn M.R."/>
            <person name="Nusbaum C."/>
            <person name="Birren B."/>
        </authorList>
    </citation>
    <scope>NUCLEOTIDE SEQUENCE [LARGE SCALE GENOMIC DNA]</scope>
    <source>
        <strain evidence="2">NA</strain>
    </source>
</reference>
<evidence type="ECO:0000313" key="2">
    <source>
        <dbReference type="Proteomes" id="UP000004810"/>
    </source>
</evidence>
<dbReference type="Proteomes" id="UP000004810">
    <property type="component" value="Unassembled WGS sequence"/>
</dbReference>
<name>J9E537_WUCBA</name>
<dbReference type="EMBL" id="ADBV01017073">
    <property type="protein sequence ID" value="EJW72047.1"/>
    <property type="molecule type" value="Genomic_DNA"/>
</dbReference>
<sequence>MREKLSAKINFALVYDIAAVTTATANGATASTAGNVVKCCLYSSGRAGGILK</sequence>
<evidence type="ECO:0000313" key="1">
    <source>
        <dbReference type="EMBL" id="EJW72047.1"/>
    </source>
</evidence>
<proteinExistence type="predicted"/>